<evidence type="ECO:0000256" key="1">
    <source>
        <dbReference type="SAM" id="SignalP"/>
    </source>
</evidence>
<organism evidence="2 3">
    <name type="scientific">Musa balbisiana</name>
    <name type="common">Banana</name>
    <dbReference type="NCBI Taxonomy" id="52838"/>
    <lineage>
        <taxon>Eukaryota</taxon>
        <taxon>Viridiplantae</taxon>
        <taxon>Streptophyta</taxon>
        <taxon>Embryophyta</taxon>
        <taxon>Tracheophyta</taxon>
        <taxon>Spermatophyta</taxon>
        <taxon>Magnoliopsida</taxon>
        <taxon>Liliopsida</taxon>
        <taxon>Zingiberales</taxon>
        <taxon>Musaceae</taxon>
        <taxon>Musa</taxon>
    </lineage>
</organism>
<keyword evidence="3" id="KW-1185">Reference proteome</keyword>
<dbReference type="PANTHER" id="PTHR34277">
    <property type="entry name" value="CLAVATA3/ESR (CLE)-RELATED PROTEIN 26"/>
    <property type="match status" value="1"/>
</dbReference>
<dbReference type="AlphaFoldDB" id="A0A4S8JID6"/>
<reference evidence="2 3" key="1">
    <citation type="journal article" date="2019" name="Nat. Plants">
        <title>Genome sequencing of Musa balbisiana reveals subgenome evolution and function divergence in polyploid bananas.</title>
        <authorList>
            <person name="Yao X."/>
        </authorList>
    </citation>
    <scope>NUCLEOTIDE SEQUENCE [LARGE SCALE GENOMIC DNA]</scope>
    <source>
        <strain evidence="3">cv. DH-PKW</strain>
        <tissue evidence="2">Leaves</tissue>
    </source>
</reference>
<name>A0A4S8JID6_MUSBA</name>
<gene>
    <name evidence="2" type="ORF">C4D60_Mb07t17000</name>
</gene>
<dbReference type="PANTHER" id="PTHR34277:SF2">
    <property type="entry name" value="CLAVATA3_ESR (CLE)-RELATED PROTEIN 26"/>
    <property type="match status" value="1"/>
</dbReference>
<dbReference type="InterPro" id="IPR039316">
    <property type="entry name" value="CLE25/26"/>
</dbReference>
<comment type="caution">
    <text evidence="2">The sequence shown here is derived from an EMBL/GenBank/DDBJ whole genome shotgun (WGS) entry which is preliminary data.</text>
</comment>
<evidence type="ECO:0000313" key="3">
    <source>
        <dbReference type="Proteomes" id="UP000317650"/>
    </source>
</evidence>
<proteinExistence type="predicted"/>
<accession>A0A4S8JID6</accession>
<keyword evidence="1" id="KW-0732">Signal</keyword>
<feature type="chain" id="PRO_5020863312" description="CLAVATA3/ESR (CLE)-related protein 25" evidence="1">
    <location>
        <begin position="26"/>
        <end position="119"/>
    </location>
</feature>
<evidence type="ECO:0008006" key="4">
    <source>
        <dbReference type="Google" id="ProtNLM"/>
    </source>
</evidence>
<dbReference type="Proteomes" id="UP000317650">
    <property type="component" value="Chromosome 7"/>
</dbReference>
<protein>
    <recommendedName>
        <fullName evidence="4">CLAVATA3/ESR (CLE)-related protein 25</fullName>
    </recommendedName>
</protein>
<sequence>MCGSRFMRALITGLTFFLCLGLMLSVSMIGGGTKAPPPVTVPIAASSRDRQHMRDRSFDPFYASKRRVPKGPDPIHNRSMESVTCFLHLWCSYCTESNHGSMRVDFRRTGKLSRPPARA</sequence>
<evidence type="ECO:0000313" key="2">
    <source>
        <dbReference type="EMBL" id="THU60842.1"/>
    </source>
</evidence>
<feature type="signal peptide" evidence="1">
    <location>
        <begin position="1"/>
        <end position="25"/>
    </location>
</feature>
<dbReference type="EMBL" id="PYDT01000005">
    <property type="protein sequence ID" value="THU60842.1"/>
    <property type="molecule type" value="Genomic_DNA"/>
</dbReference>